<accession>A0AAV5M005</accession>
<sequence length="77" mass="8775">MTIKERVNNKKRAIETSTCNFLVVISATIDSPISPMSYDIPYIQFRQINLPLLCRPLALIINVSRPNPTQVLLQLHI</sequence>
<dbReference type="EMBL" id="BPVZ01000158">
    <property type="protein sequence ID" value="GKV42384.1"/>
    <property type="molecule type" value="Genomic_DNA"/>
</dbReference>
<keyword evidence="2" id="KW-1185">Reference proteome</keyword>
<dbReference type="AlphaFoldDB" id="A0AAV5M005"/>
<protein>
    <submittedName>
        <fullName evidence="1">Uncharacterized protein</fullName>
    </submittedName>
</protein>
<comment type="caution">
    <text evidence="1">The sequence shown here is derived from an EMBL/GenBank/DDBJ whole genome shotgun (WGS) entry which is preliminary data.</text>
</comment>
<gene>
    <name evidence="1" type="ORF">SLEP1_g49795</name>
</gene>
<proteinExistence type="predicted"/>
<organism evidence="1 2">
    <name type="scientific">Rubroshorea leprosula</name>
    <dbReference type="NCBI Taxonomy" id="152421"/>
    <lineage>
        <taxon>Eukaryota</taxon>
        <taxon>Viridiplantae</taxon>
        <taxon>Streptophyta</taxon>
        <taxon>Embryophyta</taxon>
        <taxon>Tracheophyta</taxon>
        <taxon>Spermatophyta</taxon>
        <taxon>Magnoliopsida</taxon>
        <taxon>eudicotyledons</taxon>
        <taxon>Gunneridae</taxon>
        <taxon>Pentapetalae</taxon>
        <taxon>rosids</taxon>
        <taxon>malvids</taxon>
        <taxon>Malvales</taxon>
        <taxon>Dipterocarpaceae</taxon>
        <taxon>Rubroshorea</taxon>
    </lineage>
</organism>
<dbReference type="Proteomes" id="UP001054252">
    <property type="component" value="Unassembled WGS sequence"/>
</dbReference>
<reference evidence="1 2" key="1">
    <citation type="journal article" date="2021" name="Commun. Biol.">
        <title>The genome of Shorea leprosula (Dipterocarpaceae) highlights the ecological relevance of drought in aseasonal tropical rainforests.</title>
        <authorList>
            <person name="Ng K.K.S."/>
            <person name="Kobayashi M.J."/>
            <person name="Fawcett J.A."/>
            <person name="Hatakeyama M."/>
            <person name="Paape T."/>
            <person name="Ng C.H."/>
            <person name="Ang C.C."/>
            <person name="Tnah L.H."/>
            <person name="Lee C.T."/>
            <person name="Nishiyama T."/>
            <person name="Sese J."/>
            <person name="O'Brien M.J."/>
            <person name="Copetti D."/>
            <person name="Mohd Noor M.I."/>
            <person name="Ong R.C."/>
            <person name="Putra M."/>
            <person name="Sireger I.Z."/>
            <person name="Indrioko S."/>
            <person name="Kosugi Y."/>
            <person name="Izuno A."/>
            <person name="Isagi Y."/>
            <person name="Lee S.L."/>
            <person name="Shimizu K.K."/>
        </authorList>
    </citation>
    <scope>NUCLEOTIDE SEQUENCE [LARGE SCALE GENOMIC DNA]</scope>
    <source>
        <strain evidence="1">214</strain>
    </source>
</reference>
<name>A0AAV5M005_9ROSI</name>
<evidence type="ECO:0000313" key="1">
    <source>
        <dbReference type="EMBL" id="GKV42384.1"/>
    </source>
</evidence>
<evidence type="ECO:0000313" key="2">
    <source>
        <dbReference type="Proteomes" id="UP001054252"/>
    </source>
</evidence>